<dbReference type="AlphaFoldDB" id="S9S1R8"/>
<gene>
    <name evidence="1" type="ORF">ruthe_02370</name>
</gene>
<dbReference type="STRING" id="1123069.ruthe_02370"/>
<keyword evidence="1" id="KW-0966">Cell projection</keyword>
<dbReference type="HOGENOM" id="CLU_3011555_0_0_5"/>
<keyword evidence="2" id="KW-1185">Reference proteome</keyword>
<accession>S9S1R8</accession>
<comment type="caution">
    <text evidence="1">The sequence shown here is derived from an EMBL/GenBank/DDBJ whole genome shotgun (WGS) entry which is preliminary data.</text>
</comment>
<evidence type="ECO:0000313" key="2">
    <source>
        <dbReference type="Proteomes" id="UP000015346"/>
    </source>
</evidence>
<proteinExistence type="predicted"/>
<reference evidence="1 2" key="1">
    <citation type="journal article" date="2013" name="Stand. Genomic Sci.">
        <title>Genome sequence of the reddish-pigmented Rubellimicrobium thermophilum type strain (DSM 16684(T)), a member of the Roseobacter clade.</title>
        <authorList>
            <person name="Fiebig A."/>
            <person name="Riedel T."/>
            <person name="Gronow S."/>
            <person name="Petersen J."/>
            <person name="Klenk H.P."/>
            <person name="Goker M."/>
        </authorList>
    </citation>
    <scope>NUCLEOTIDE SEQUENCE [LARGE SCALE GENOMIC DNA]</scope>
    <source>
        <strain evidence="1 2">DSM 16684</strain>
    </source>
</reference>
<dbReference type="EMBL" id="AOLV01000028">
    <property type="protein sequence ID" value="EPX84160.1"/>
    <property type="molecule type" value="Genomic_DNA"/>
</dbReference>
<keyword evidence="1" id="KW-0969">Cilium</keyword>
<organism evidence="1 2">
    <name type="scientific">Rubellimicrobium thermophilum DSM 16684</name>
    <dbReference type="NCBI Taxonomy" id="1123069"/>
    <lineage>
        <taxon>Bacteria</taxon>
        <taxon>Pseudomonadati</taxon>
        <taxon>Pseudomonadota</taxon>
        <taxon>Alphaproteobacteria</taxon>
        <taxon>Rhodobacterales</taxon>
        <taxon>Roseobacteraceae</taxon>
        <taxon>Rubellimicrobium</taxon>
    </lineage>
</organism>
<protein>
    <submittedName>
        <fullName evidence="1">Flagellar basal body P-ring biosynthesis protein</fullName>
    </submittedName>
</protein>
<name>S9S1R8_9RHOB</name>
<dbReference type="Proteomes" id="UP000015346">
    <property type="component" value="Unassembled WGS sequence"/>
</dbReference>
<sequence length="56" mass="5963">MPGCRSSIVRAVFSSWSRGRALDRAGVGETVRVMNLDSRVTVTARMGADGMAHVSP</sequence>
<keyword evidence="1" id="KW-0282">Flagellum</keyword>
<dbReference type="Gene3D" id="2.30.30.760">
    <property type="match status" value="1"/>
</dbReference>
<evidence type="ECO:0000313" key="1">
    <source>
        <dbReference type="EMBL" id="EPX84160.1"/>
    </source>
</evidence>